<feature type="transmembrane region" description="Helical" evidence="1">
    <location>
        <begin position="73"/>
        <end position="96"/>
    </location>
</feature>
<keyword evidence="1" id="KW-1133">Transmembrane helix</keyword>
<keyword evidence="3" id="KW-1185">Reference proteome</keyword>
<reference evidence="2 3" key="1">
    <citation type="submission" date="2016-10" db="EMBL/GenBank/DDBJ databases">
        <authorList>
            <person name="de Groot N.N."/>
        </authorList>
    </citation>
    <scope>NUCLEOTIDE SEQUENCE [LARGE SCALE GENOMIC DNA]</scope>
    <source>
        <strain evidence="2 3">DSM 12271</strain>
    </source>
</reference>
<name>A0A1I0XTL4_9CLOT</name>
<dbReference type="STRING" id="84698.SAMN04488528_1009113"/>
<gene>
    <name evidence="2" type="ORF">SAMN04488528_1009113</name>
</gene>
<accession>A0A1I0XTL4</accession>
<protein>
    <submittedName>
        <fullName evidence="2">Uncharacterized protein</fullName>
    </submittedName>
</protein>
<dbReference type="AlphaFoldDB" id="A0A1I0XTL4"/>
<feature type="transmembrane region" description="Helical" evidence="1">
    <location>
        <begin position="42"/>
        <end position="61"/>
    </location>
</feature>
<keyword evidence="1" id="KW-0472">Membrane</keyword>
<evidence type="ECO:0000256" key="1">
    <source>
        <dbReference type="SAM" id="Phobius"/>
    </source>
</evidence>
<keyword evidence="1" id="KW-0812">Transmembrane</keyword>
<proteinExistence type="predicted"/>
<dbReference type="EMBL" id="FOKI01000009">
    <property type="protein sequence ID" value="SFB03600.1"/>
    <property type="molecule type" value="Genomic_DNA"/>
</dbReference>
<dbReference type="Proteomes" id="UP000198619">
    <property type="component" value="Unassembled WGS sequence"/>
</dbReference>
<sequence length="177" mass="20446">MQMNYLKRKLYKIFREKFILQPAFEEAQKDKQGNGIIKKSKVISISGMIFSSMFIIGSILVREDFNDNFELLVLLVTMSIIFLILSLVAATSKVIYNTEGITSHRLGFKRHLYYNSITSVNYSRIFGGSIVLKGVGIKIIVTFENKGFIDFFQVLKNHFGDEKVKDIEMKLKAWRNQ</sequence>
<organism evidence="2 3">
    <name type="scientific">Clostridium frigidicarnis</name>
    <dbReference type="NCBI Taxonomy" id="84698"/>
    <lineage>
        <taxon>Bacteria</taxon>
        <taxon>Bacillati</taxon>
        <taxon>Bacillota</taxon>
        <taxon>Clostridia</taxon>
        <taxon>Eubacteriales</taxon>
        <taxon>Clostridiaceae</taxon>
        <taxon>Clostridium</taxon>
    </lineage>
</organism>
<evidence type="ECO:0000313" key="3">
    <source>
        <dbReference type="Proteomes" id="UP000198619"/>
    </source>
</evidence>
<evidence type="ECO:0000313" key="2">
    <source>
        <dbReference type="EMBL" id="SFB03600.1"/>
    </source>
</evidence>